<gene>
    <name evidence="1" type="ORF">ATNIH1004_005194</name>
</gene>
<sequence length="89" mass="9428">MRVERSCAEKLQQGMAALELNHWHRALALQLTGLSLSGNILKSKSVAPVYDARTIAKAAQAGVDTVSRVSDAADAGRGVLGLRTASCFF</sequence>
<evidence type="ECO:0000313" key="1">
    <source>
        <dbReference type="EMBL" id="KAA8649293.1"/>
    </source>
</evidence>
<accession>A0A5M9MWM6</accession>
<dbReference type="RefSeq" id="XP_033428654.1">
    <property type="nucleotide sequence ID" value="XM_033569848.1"/>
</dbReference>
<protein>
    <submittedName>
        <fullName evidence="1">Uncharacterized protein</fullName>
    </submittedName>
</protein>
<evidence type="ECO:0000313" key="2">
    <source>
        <dbReference type="Proteomes" id="UP000324241"/>
    </source>
</evidence>
<dbReference type="AlphaFoldDB" id="A0A5M9MWM6"/>
<dbReference type="Proteomes" id="UP000324241">
    <property type="component" value="Unassembled WGS sequence"/>
</dbReference>
<dbReference type="VEuPathDB" id="FungiDB:EYZ11_011392"/>
<proteinExistence type="predicted"/>
<dbReference type="GeneID" id="54327896"/>
<dbReference type="EMBL" id="QUQM01000003">
    <property type="protein sequence ID" value="KAA8649293.1"/>
    <property type="molecule type" value="Genomic_DNA"/>
</dbReference>
<reference evidence="1 2" key="1">
    <citation type="submission" date="2019-08" db="EMBL/GenBank/DDBJ databases">
        <title>The genome sequence of a newly discovered highly antifungal drug resistant Aspergillus species, Aspergillus tanneri NIH 1004.</title>
        <authorList>
            <person name="Mounaud S."/>
            <person name="Singh I."/>
            <person name="Joardar V."/>
            <person name="Pakala S."/>
            <person name="Pakala S."/>
            <person name="Venepally P."/>
            <person name="Chung J.K."/>
            <person name="Losada L."/>
            <person name="Nierman W.C."/>
        </authorList>
    </citation>
    <scope>NUCLEOTIDE SEQUENCE [LARGE SCALE GENOMIC DNA]</scope>
    <source>
        <strain evidence="1 2">NIH1004</strain>
    </source>
</reference>
<comment type="caution">
    <text evidence="1">The sequence shown here is derived from an EMBL/GenBank/DDBJ whole genome shotgun (WGS) entry which is preliminary data.</text>
</comment>
<name>A0A5M9MWM6_9EURO</name>
<organism evidence="1 2">
    <name type="scientific">Aspergillus tanneri</name>
    <dbReference type="NCBI Taxonomy" id="1220188"/>
    <lineage>
        <taxon>Eukaryota</taxon>
        <taxon>Fungi</taxon>
        <taxon>Dikarya</taxon>
        <taxon>Ascomycota</taxon>
        <taxon>Pezizomycotina</taxon>
        <taxon>Eurotiomycetes</taxon>
        <taxon>Eurotiomycetidae</taxon>
        <taxon>Eurotiales</taxon>
        <taxon>Aspergillaceae</taxon>
        <taxon>Aspergillus</taxon>
        <taxon>Aspergillus subgen. Circumdati</taxon>
    </lineage>
</organism>